<dbReference type="PANTHER" id="PTHR47123">
    <property type="entry name" value="F-BOX PROTEIN SKIP23"/>
    <property type="match status" value="1"/>
</dbReference>
<dbReference type="Proteomes" id="UP000796880">
    <property type="component" value="Unassembled WGS sequence"/>
</dbReference>
<comment type="caution">
    <text evidence="2">The sequence shown here is derived from an EMBL/GenBank/DDBJ whole genome shotgun (WGS) entry which is preliminary data.</text>
</comment>
<sequence>MAEWSQLPNELLQEIANRLESPFYLLRFRSVCSSWRFAVTPRPSRLTSRFPFLPNDGISENTWGFHLSKHGIYLVSSSETGTETSSDLWLIKIEENEPGRMHLLNPLSRSQITPLPEDFPKVFDFSNCRVRELGQAYVLHYVQFRPSVNALNDAGHLYMEKVVFMSLGSNGDDFALLTIHVSGKLVMFKSGDKRWTVIHDMPSLYDDVIIYKGSFYAVDYTGRAVLVGLSSNVSLVANPEFGGDKKFLVESSGELLMVDMYLSVVPEPNLDDDEDYQHSQFMGDKTVKFKVFKLDRERKKWVKMKNLGNRVLFLSDDCTFSTSAFDLYGCKNCIFFTDNFFYISGEDDEIFKSRAIGVYDLENGSIAPLADYPEYSKLFWPPPDWHKLMSSGVSASLRTSKLCVEFNRGSGLLSVHFGGVTLKHATGSILAVNPQIRRASLIRQGQGILMN</sequence>
<proteinExistence type="predicted"/>
<dbReference type="InterPro" id="IPR036047">
    <property type="entry name" value="F-box-like_dom_sf"/>
</dbReference>
<gene>
    <name evidence="2" type="ORF">FNV43_RR21881</name>
</gene>
<name>A0A8K0DPE2_9ROSA</name>
<dbReference type="PANTHER" id="PTHR47123:SF15">
    <property type="entry name" value="F-BOX PROTEIN SKIP23"/>
    <property type="match status" value="1"/>
</dbReference>
<dbReference type="SMART" id="SM00256">
    <property type="entry name" value="FBOX"/>
    <property type="match status" value="1"/>
</dbReference>
<accession>A0A8K0DPE2</accession>
<dbReference type="Pfam" id="PF03478">
    <property type="entry name" value="Beta-prop_KIB1-4"/>
    <property type="match status" value="1"/>
</dbReference>
<dbReference type="OrthoDB" id="599103at2759"/>
<evidence type="ECO:0000313" key="3">
    <source>
        <dbReference type="Proteomes" id="UP000796880"/>
    </source>
</evidence>
<keyword evidence="3" id="KW-1185">Reference proteome</keyword>
<dbReference type="InterPro" id="IPR001810">
    <property type="entry name" value="F-box_dom"/>
</dbReference>
<dbReference type="AlphaFoldDB" id="A0A8K0DPE2"/>
<feature type="domain" description="F-box" evidence="1">
    <location>
        <begin position="7"/>
        <end position="48"/>
    </location>
</feature>
<dbReference type="SUPFAM" id="SSF81383">
    <property type="entry name" value="F-box domain"/>
    <property type="match status" value="1"/>
</dbReference>
<protein>
    <recommendedName>
        <fullName evidence="1">F-box domain-containing protein</fullName>
    </recommendedName>
</protein>
<dbReference type="InterPro" id="IPR051304">
    <property type="entry name" value="SCF_F-box_domain"/>
</dbReference>
<dbReference type="InterPro" id="IPR005174">
    <property type="entry name" value="KIB1-4_b-propeller"/>
</dbReference>
<dbReference type="Pfam" id="PF00646">
    <property type="entry name" value="F-box"/>
    <property type="match status" value="1"/>
</dbReference>
<reference evidence="2" key="1">
    <citation type="submission" date="2020-03" db="EMBL/GenBank/DDBJ databases">
        <title>A high-quality chromosome-level genome assembly of a woody plant with both climbing and erect habits, Rhamnella rubrinervis.</title>
        <authorList>
            <person name="Lu Z."/>
            <person name="Yang Y."/>
            <person name="Zhu X."/>
            <person name="Sun Y."/>
        </authorList>
    </citation>
    <scope>NUCLEOTIDE SEQUENCE</scope>
    <source>
        <strain evidence="2">BYM</strain>
        <tissue evidence="2">Leaf</tissue>
    </source>
</reference>
<dbReference type="Gene3D" id="1.20.1280.50">
    <property type="match status" value="1"/>
</dbReference>
<evidence type="ECO:0000313" key="2">
    <source>
        <dbReference type="EMBL" id="KAF3434795.1"/>
    </source>
</evidence>
<dbReference type="EMBL" id="VOIH02000010">
    <property type="protein sequence ID" value="KAF3434795.1"/>
    <property type="molecule type" value="Genomic_DNA"/>
</dbReference>
<organism evidence="2 3">
    <name type="scientific">Rhamnella rubrinervis</name>
    <dbReference type="NCBI Taxonomy" id="2594499"/>
    <lineage>
        <taxon>Eukaryota</taxon>
        <taxon>Viridiplantae</taxon>
        <taxon>Streptophyta</taxon>
        <taxon>Embryophyta</taxon>
        <taxon>Tracheophyta</taxon>
        <taxon>Spermatophyta</taxon>
        <taxon>Magnoliopsida</taxon>
        <taxon>eudicotyledons</taxon>
        <taxon>Gunneridae</taxon>
        <taxon>Pentapetalae</taxon>
        <taxon>rosids</taxon>
        <taxon>fabids</taxon>
        <taxon>Rosales</taxon>
        <taxon>Rhamnaceae</taxon>
        <taxon>rhamnoid group</taxon>
        <taxon>Rhamneae</taxon>
        <taxon>Rhamnella</taxon>
    </lineage>
</organism>
<evidence type="ECO:0000259" key="1">
    <source>
        <dbReference type="SMART" id="SM00256"/>
    </source>
</evidence>